<keyword evidence="2" id="KW-0808">Transferase</keyword>
<dbReference type="PANTHER" id="PTHR31623">
    <property type="entry name" value="F21J9.9"/>
    <property type="match status" value="1"/>
</dbReference>
<dbReference type="EMBL" id="JARAOO010000007">
    <property type="protein sequence ID" value="KAJ7963156.1"/>
    <property type="molecule type" value="Genomic_DNA"/>
</dbReference>
<dbReference type="PANTHER" id="PTHR31623:SF46">
    <property type="entry name" value="VINORINE SYNTHASE-LIKE"/>
    <property type="match status" value="1"/>
</dbReference>
<dbReference type="InterPro" id="IPR023213">
    <property type="entry name" value="CAT-like_dom_sf"/>
</dbReference>
<comment type="caution">
    <text evidence="4">The sequence shown here is derived from an EMBL/GenBank/DDBJ whole genome shotgun (WGS) entry which is preliminary data.</text>
</comment>
<sequence length="472" mass="53572">MLATALSPQSQEEKKMKLQVEVISKELIKPSSPTPENLRHYQLSSLDQISPSVYGPTVHFFASDDGSCLPEFKSTDDISNRLKKSLSDILTHYYPFSGRVIDNKFIDCNDEGVPYLVARVNKPCKLKDVHENTDFDELNKLLPFELDDVYELTLGVQLNVFDCGGFALGICISHKIADALSSLTFINSWAAIARGEANLVRTNFSSATLFPPKDNTHGFDSTVYITKKNIITKRFVFDASAIKSIKERYAEDCIRFETSSENKKKHYSRVEVLIAFIWRRFLAVADIRDQNTYHALVHYVNLRSRMKPPLPDYAFGNYYADAQTDPVLVPLSSNSTNDGLCYPLVRQVMEKIRKFDMDFINSIRAGGDEYLNILKEDSERYLRGEVVPFMFTSLCGYPLYDTDFGWGKPTWVGFSHWTYKNLVILMDTKLGGDVEALICLDVKDMAKFENDKELLAYVSPTAGSSKKLRSLL</sequence>
<reference evidence="4" key="1">
    <citation type="journal article" date="2023" name="Science">
        <title>Elucidation of the pathway for biosynthesis of saponin adjuvants from the soapbark tree.</title>
        <authorList>
            <person name="Reed J."/>
            <person name="Orme A."/>
            <person name="El-Demerdash A."/>
            <person name="Owen C."/>
            <person name="Martin L.B.B."/>
            <person name="Misra R.C."/>
            <person name="Kikuchi S."/>
            <person name="Rejzek M."/>
            <person name="Martin A.C."/>
            <person name="Harkess A."/>
            <person name="Leebens-Mack J."/>
            <person name="Louveau T."/>
            <person name="Stephenson M.J."/>
            <person name="Osbourn A."/>
        </authorList>
    </citation>
    <scope>NUCLEOTIDE SEQUENCE</scope>
    <source>
        <strain evidence="4">S10</strain>
    </source>
</reference>
<dbReference type="KEGG" id="qsa:O6P43_018287"/>
<dbReference type="AlphaFoldDB" id="A0AAD7LRS4"/>
<gene>
    <name evidence="4" type="ORF">O6P43_018287</name>
</gene>
<dbReference type="Pfam" id="PF02458">
    <property type="entry name" value="Transferase"/>
    <property type="match status" value="1"/>
</dbReference>
<name>A0AAD7LRS4_QUISA</name>
<evidence type="ECO:0000313" key="5">
    <source>
        <dbReference type="Proteomes" id="UP001163823"/>
    </source>
</evidence>
<keyword evidence="3" id="KW-0012">Acyltransferase</keyword>
<dbReference type="Gene3D" id="3.30.559.10">
    <property type="entry name" value="Chloramphenicol acetyltransferase-like domain"/>
    <property type="match status" value="2"/>
</dbReference>
<evidence type="ECO:0000256" key="3">
    <source>
        <dbReference type="ARBA" id="ARBA00023315"/>
    </source>
</evidence>
<dbReference type="GO" id="GO:0016746">
    <property type="term" value="F:acyltransferase activity"/>
    <property type="evidence" value="ECO:0007669"/>
    <property type="project" value="UniProtKB-KW"/>
</dbReference>
<evidence type="ECO:0000313" key="4">
    <source>
        <dbReference type="EMBL" id="KAJ7963156.1"/>
    </source>
</evidence>
<accession>A0AAD7LRS4</accession>
<protein>
    <submittedName>
        <fullName evidence="4">Vinorine synthase-like</fullName>
    </submittedName>
</protein>
<keyword evidence="5" id="KW-1185">Reference proteome</keyword>
<comment type="similarity">
    <text evidence="1">Belongs to the plant acyltransferase family.</text>
</comment>
<evidence type="ECO:0000256" key="2">
    <source>
        <dbReference type="ARBA" id="ARBA00022679"/>
    </source>
</evidence>
<dbReference type="Proteomes" id="UP001163823">
    <property type="component" value="Chromosome 7"/>
</dbReference>
<evidence type="ECO:0000256" key="1">
    <source>
        <dbReference type="ARBA" id="ARBA00009861"/>
    </source>
</evidence>
<organism evidence="4 5">
    <name type="scientific">Quillaja saponaria</name>
    <name type="common">Soap bark tree</name>
    <dbReference type="NCBI Taxonomy" id="32244"/>
    <lineage>
        <taxon>Eukaryota</taxon>
        <taxon>Viridiplantae</taxon>
        <taxon>Streptophyta</taxon>
        <taxon>Embryophyta</taxon>
        <taxon>Tracheophyta</taxon>
        <taxon>Spermatophyta</taxon>
        <taxon>Magnoliopsida</taxon>
        <taxon>eudicotyledons</taxon>
        <taxon>Gunneridae</taxon>
        <taxon>Pentapetalae</taxon>
        <taxon>rosids</taxon>
        <taxon>fabids</taxon>
        <taxon>Fabales</taxon>
        <taxon>Quillajaceae</taxon>
        <taxon>Quillaja</taxon>
    </lineage>
</organism>
<proteinExistence type="inferred from homology"/>